<reference evidence="2 4" key="1">
    <citation type="journal article" date="2014" name="ISME J.">
        <title>Trehalose/2-sulfotrehalose biosynthesis and glycine-betaine uptake are widely spread mechanisms for osmoadaptation in the Halobacteriales.</title>
        <authorList>
            <person name="Youssef N.H."/>
            <person name="Savage-Ashlock K.N."/>
            <person name="McCully A.L."/>
            <person name="Luedtke B."/>
            <person name="Shaw E.I."/>
            <person name="Hoff W.D."/>
            <person name="Elshahed M.S."/>
        </authorList>
    </citation>
    <scope>NUCLEOTIDE SEQUENCE [LARGE SCALE GENOMIC DNA]</scope>
    <source>
        <strain evidence="2 4">DX253</strain>
    </source>
</reference>
<keyword evidence="5" id="KW-1185">Reference proteome</keyword>
<dbReference type="AlphaFoldDB" id="E7QX96"/>
<dbReference type="eggNOG" id="arCOG02911">
    <property type="taxonomic scope" value="Archaea"/>
</dbReference>
<evidence type="ECO:0000256" key="1">
    <source>
        <dbReference type="SAM" id="Phobius"/>
    </source>
</evidence>
<dbReference type="Pfam" id="PF23960">
    <property type="entry name" value="DUF7289"/>
    <property type="match status" value="1"/>
</dbReference>
<keyword evidence="1" id="KW-0472">Membrane</keyword>
<dbReference type="Proteomes" id="UP000003751">
    <property type="component" value="Unassembled WGS sequence"/>
</dbReference>
<accession>E7QX96</accession>
<dbReference type="OrthoDB" id="282668at2157"/>
<dbReference type="PATRIC" id="fig|797209.4.peg.3361"/>
<keyword evidence="1" id="KW-0812">Transmembrane</keyword>
<proteinExistence type="predicted"/>
<evidence type="ECO:0000313" key="2">
    <source>
        <dbReference type="EMBL" id="EFW90899.1"/>
    </source>
</evidence>
<protein>
    <recommendedName>
        <fullName evidence="6">Flagellin N-terminal-like domain-containing protein</fullName>
    </recommendedName>
</protein>
<name>E7QX96_HALPU</name>
<dbReference type="EMBL" id="FRAN01000001">
    <property type="protein sequence ID" value="SHK25442.1"/>
    <property type="molecule type" value="Genomic_DNA"/>
</dbReference>
<sequence>MTRGESNAPGKSNARGQSNVIGVALLLGVVMLSLASLTASVGMVVQSNAATADAARVATDMNRALDPVEVTGIHRGRVAFSAGALTTEPRELRVLNESGTVRVVRVDAFVFTNGDRRVTDLAGAVVQGTGDAGRMDARPPITSSERGGVLVVGAAKLNASGRTVVSKRGESAVVRTNVTHDRTALGNGTYRVAVETKTPDAWGRYFERQNATTTTRDFDGDGIPSVVARYPGTRFCYLVVHDMHMEVL</sequence>
<organism evidence="2 4">
    <name type="scientific">Haladaptatus paucihalophilus DX253</name>
    <dbReference type="NCBI Taxonomy" id="797209"/>
    <lineage>
        <taxon>Archaea</taxon>
        <taxon>Methanobacteriati</taxon>
        <taxon>Methanobacteriota</taxon>
        <taxon>Stenosarchaea group</taxon>
        <taxon>Halobacteria</taxon>
        <taxon>Halobacteriales</taxon>
        <taxon>Haladaptataceae</taxon>
        <taxon>Haladaptatus</taxon>
    </lineage>
</organism>
<keyword evidence="1" id="KW-1133">Transmembrane helix</keyword>
<evidence type="ECO:0008006" key="6">
    <source>
        <dbReference type="Google" id="ProtNLM"/>
    </source>
</evidence>
<dbReference type="EMBL" id="AEMG01000019">
    <property type="protein sequence ID" value="EFW90899.1"/>
    <property type="molecule type" value="Genomic_DNA"/>
</dbReference>
<evidence type="ECO:0000313" key="5">
    <source>
        <dbReference type="Proteomes" id="UP000184203"/>
    </source>
</evidence>
<gene>
    <name evidence="3" type="ORF">SAMN05444342_1115</name>
    <name evidence="2" type="ORF">ZOD2009_17173</name>
</gene>
<dbReference type="STRING" id="797209.GCA_000376445_03005"/>
<evidence type="ECO:0000313" key="3">
    <source>
        <dbReference type="EMBL" id="SHK25442.1"/>
    </source>
</evidence>
<reference evidence="3" key="3">
    <citation type="submission" date="2016-11" db="EMBL/GenBank/DDBJ databases">
        <authorList>
            <person name="Jaros S."/>
            <person name="Januszkiewicz K."/>
            <person name="Wedrychowicz H."/>
        </authorList>
    </citation>
    <scope>NUCLEOTIDE SEQUENCE [LARGE SCALE GENOMIC DNA]</scope>
    <source>
        <strain evidence="3">DX253</strain>
    </source>
</reference>
<dbReference type="RefSeq" id="WP_007981878.1">
    <property type="nucleotide sequence ID" value="NZ_AEMG01000019.1"/>
</dbReference>
<dbReference type="InterPro" id="IPR055713">
    <property type="entry name" value="DUF7289"/>
</dbReference>
<feature type="transmembrane region" description="Helical" evidence="1">
    <location>
        <begin position="20"/>
        <end position="45"/>
    </location>
</feature>
<reference evidence="5" key="2">
    <citation type="submission" date="2016-11" db="EMBL/GenBank/DDBJ databases">
        <authorList>
            <person name="Varghese N."/>
            <person name="Submissions S."/>
        </authorList>
    </citation>
    <scope>NUCLEOTIDE SEQUENCE [LARGE SCALE GENOMIC DNA]</scope>
    <source>
        <strain evidence="5">DX253</strain>
    </source>
</reference>
<dbReference type="Proteomes" id="UP000184203">
    <property type="component" value="Unassembled WGS sequence"/>
</dbReference>
<evidence type="ECO:0000313" key="4">
    <source>
        <dbReference type="Proteomes" id="UP000003751"/>
    </source>
</evidence>